<accession>A0A0F7TLG0</accession>
<sequence>MAKPMLESLPNELMVIIFSHISDLATLKSIVLSSPVCHKAYLMVREELLNKILKRSYGDFLDLSEAIIAIRSEDLWLALHEEQAIALLDRWRRREEIRQSFPALAARLYQPCDVEEIVKLLQFHKMLQFFLEDYTINLPRPSWIEPARWQQELPLTMSDVERCRFVRALCRLQIYSNVFGLPRDRKCPRVLASSFLSDEKSFRLFLGAMPPWEYHEMGCVWTYLQTKYDPVFWKMSTKFRDAMVNDQGRFFFIFFGNVLSDDECPPSVIDRVKDLPLISEYITALTFMAPDFLYRVLQSTPILQRNLVLGNLNSAFHSVFDGRFPNWHQRIPFTDPADRHYVRHFEHFWSTLPPLEQPNLGWRKLGLVPHTPEQELEYALDRDSDQPLANEWSWGCALWDDARLKRWKAPLLEEGRGDAPLLLLTAA</sequence>
<gene>
    <name evidence="1" type="ORF">PMG11_02503</name>
</gene>
<protein>
    <recommendedName>
        <fullName evidence="3">F-box domain-containing protein</fullName>
    </recommendedName>
</protein>
<evidence type="ECO:0000313" key="2">
    <source>
        <dbReference type="Proteomes" id="UP000042958"/>
    </source>
</evidence>
<proteinExistence type="predicted"/>
<keyword evidence="2" id="KW-1185">Reference proteome</keyword>
<evidence type="ECO:0008006" key="3">
    <source>
        <dbReference type="Google" id="ProtNLM"/>
    </source>
</evidence>
<name>A0A0F7TLG0_PENBI</name>
<evidence type="ECO:0000313" key="1">
    <source>
        <dbReference type="EMBL" id="CEJ56290.1"/>
    </source>
</evidence>
<organism evidence="1 2">
    <name type="scientific">Penicillium brasilianum</name>
    <dbReference type="NCBI Taxonomy" id="104259"/>
    <lineage>
        <taxon>Eukaryota</taxon>
        <taxon>Fungi</taxon>
        <taxon>Dikarya</taxon>
        <taxon>Ascomycota</taxon>
        <taxon>Pezizomycotina</taxon>
        <taxon>Eurotiomycetes</taxon>
        <taxon>Eurotiomycetidae</taxon>
        <taxon>Eurotiales</taxon>
        <taxon>Aspergillaceae</taxon>
        <taxon>Penicillium</taxon>
    </lineage>
</organism>
<dbReference type="STRING" id="104259.A0A0F7TLG0"/>
<reference evidence="2" key="1">
    <citation type="journal article" date="2015" name="Genome Announc.">
        <title>Draft genome sequence of the fungus Penicillium brasilianum MG11.</title>
        <authorList>
            <person name="Horn F."/>
            <person name="Linde J."/>
            <person name="Mattern D.J."/>
            <person name="Walther G."/>
            <person name="Guthke R."/>
            <person name="Brakhage A.A."/>
            <person name="Valiante V."/>
        </authorList>
    </citation>
    <scope>NUCLEOTIDE SEQUENCE [LARGE SCALE GENOMIC DNA]</scope>
    <source>
        <strain evidence="2">MG11</strain>
    </source>
</reference>
<dbReference type="OrthoDB" id="5427059at2759"/>
<dbReference type="EMBL" id="CDHK01000002">
    <property type="protein sequence ID" value="CEJ56290.1"/>
    <property type="molecule type" value="Genomic_DNA"/>
</dbReference>
<dbReference type="AlphaFoldDB" id="A0A0F7TLG0"/>
<dbReference type="Proteomes" id="UP000042958">
    <property type="component" value="Unassembled WGS sequence"/>
</dbReference>